<reference evidence="3 4" key="1">
    <citation type="submission" date="2020-08" db="EMBL/GenBank/DDBJ databases">
        <title>Genomic Encyclopedia of Type Strains, Phase III (KMG-III): the genomes of soil and plant-associated and newly described type strains.</title>
        <authorList>
            <person name="Whitman W."/>
        </authorList>
    </citation>
    <scope>NUCLEOTIDE SEQUENCE [LARGE SCALE GENOMIC DNA]</scope>
    <source>
        <strain evidence="3 4">CECT 8572</strain>
    </source>
</reference>
<evidence type="ECO:0000259" key="2">
    <source>
        <dbReference type="PROSITE" id="PS50994"/>
    </source>
</evidence>
<dbReference type="PANTHER" id="PTHR35004:SF7">
    <property type="entry name" value="INTEGRASE PROTEIN"/>
    <property type="match status" value="1"/>
</dbReference>
<feature type="region of interest" description="Disordered" evidence="1">
    <location>
        <begin position="406"/>
        <end position="453"/>
    </location>
</feature>
<dbReference type="InterPro" id="IPR047797">
    <property type="entry name" value="ISNCY_transpos"/>
</dbReference>
<gene>
    <name evidence="3" type="ORF">FHS00_003549</name>
</gene>
<dbReference type="SUPFAM" id="SSF53098">
    <property type="entry name" value="Ribonuclease H-like"/>
    <property type="match status" value="1"/>
</dbReference>
<evidence type="ECO:0000313" key="4">
    <source>
        <dbReference type="Proteomes" id="UP000576152"/>
    </source>
</evidence>
<dbReference type="InterPro" id="IPR036397">
    <property type="entry name" value="RNaseH_sf"/>
</dbReference>
<dbReference type="SUPFAM" id="SSF46689">
    <property type="entry name" value="Homeodomain-like"/>
    <property type="match status" value="1"/>
</dbReference>
<proteinExistence type="predicted"/>
<organism evidence="3 4">
    <name type="scientific">Limimaricola variabilis</name>
    <dbReference type="NCBI Taxonomy" id="1492771"/>
    <lineage>
        <taxon>Bacteria</taxon>
        <taxon>Pseudomonadati</taxon>
        <taxon>Pseudomonadota</taxon>
        <taxon>Alphaproteobacteria</taxon>
        <taxon>Rhodobacterales</taxon>
        <taxon>Paracoccaceae</taxon>
        <taxon>Limimaricola</taxon>
    </lineage>
</organism>
<dbReference type="RefSeq" id="WP_183475387.1">
    <property type="nucleotide sequence ID" value="NZ_JACIBX010000033.1"/>
</dbReference>
<dbReference type="PANTHER" id="PTHR35004">
    <property type="entry name" value="TRANSPOSASE RV3428C-RELATED"/>
    <property type="match status" value="1"/>
</dbReference>
<dbReference type="InterPro" id="IPR009057">
    <property type="entry name" value="Homeodomain-like_sf"/>
</dbReference>
<evidence type="ECO:0000313" key="3">
    <source>
        <dbReference type="EMBL" id="MBB3713936.1"/>
    </source>
</evidence>
<sequence>MGWVLMSERELQRVEVLAQIDDGRIAVQNGAHLLGLTRRQIFRLLKRYRADGAAAIRHRARGRAPNNQIHTAKRDYALSLIRESYADFGPTLAAERLRDDHGLTVSRETLRKWMVADGLWLSRKQRRAFHQPRLRRECFGELIQIDGSEHRWFEDRGDPCTLLVFIDDATSRLMELRFVISESTFSYFEALERYLVQHGRPVAFYSDKHSVFRVPKPSDHMTGMTQFGRALAELQIEILCAHSSQAKGRVERANRTLQDRLVKELRLAGISDIAAANAFLPGFVARYNAKFAKPAARPDNLHRPLNVAPDRLVEIFCLRDKRYVSKDLTLKYDHKCIRLEVNELTRELVGKFADTYEFPDGRIQVRHKGIVLPCTIFDPHQQRVTHAAITENKHLGAVLAHIKRQQDKATAAPEVRPESARTGYRKTGRRNDGWNSKLARRAQARAAGQASEN</sequence>
<name>A0ABR6HTX6_9RHOB</name>
<accession>A0ABR6HTX6</accession>
<dbReference type="PROSITE" id="PS50994">
    <property type="entry name" value="INTEGRASE"/>
    <property type="match status" value="1"/>
</dbReference>
<protein>
    <recommendedName>
        <fullName evidence="2">Integrase catalytic domain-containing protein</fullName>
    </recommendedName>
</protein>
<dbReference type="NCBIfam" id="NF033594">
    <property type="entry name" value="transpos_ISNCY_2"/>
    <property type="match status" value="1"/>
</dbReference>
<dbReference type="Gene3D" id="3.30.420.10">
    <property type="entry name" value="Ribonuclease H-like superfamily/Ribonuclease H"/>
    <property type="match status" value="1"/>
</dbReference>
<dbReference type="EMBL" id="JACIBX010000033">
    <property type="protein sequence ID" value="MBB3713936.1"/>
    <property type="molecule type" value="Genomic_DNA"/>
</dbReference>
<feature type="domain" description="Integrase catalytic" evidence="2">
    <location>
        <begin position="128"/>
        <end position="312"/>
    </location>
</feature>
<keyword evidence="4" id="KW-1185">Reference proteome</keyword>
<comment type="caution">
    <text evidence="3">The sequence shown here is derived from an EMBL/GenBank/DDBJ whole genome shotgun (WGS) entry which is preliminary data.</text>
</comment>
<feature type="compositionally biased region" description="Low complexity" evidence="1">
    <location>
        <begin position="444"/>
        <end position="453"/>
    </location>
</feature>
<dbReference type="InterPro" id="IPR001584">
    <property type="entry name" value="Integrase_cat-core"/>
</dbReference>
<dbReference type="Proteomes" id="UP000576152">
    <property type="component" value="Unassembled WGS sequence"/>
</dbReference>
<dbReference type="Pfam" id="PF13551">
    <property type="entry name" value="HTH_29"/>
    <property type="match status" value="1"/>
</dbReference>
<dbReference type="InterPro" id="IPR012337">
    <property type="entry name" value="RNaseH-like_sf"/>
</dbReference>
<evidence type="ECO:0000256" key="1">
    <source>
        <dbReference type="SAM" id="MobiDB-lite"/>
    </source>
</evidence>